<dbReference type="GO" id="GO:0003677">
    <property type="term" value="F:DNA binding"/>
    <property type="evidence" value="ECO:0007669"/>
    <property type="project" value="UniProtKB-KW"/>
</dbReference>
<dbReference type="RefSeq" id="WP_013762758.1">
    <property type="nucleotide sequence ID" value="NC_015510.1"/>
</dbReference>
<dbReference type="PROSITE" id="PS50889">
    <property type="entry name" value="S4"/>
    <property type="match status" value="1"/>
</dbReference>
<evidence type="ECO:0000256" key="3">
    <source>
        <dbReference type="ARBA" id="ARBA00023125"/>
    </source>
</evidence>
<dbReference type="EMBL" id="CP002691">
    <property type="protein sequence ID" value="AEE48194.1"/>
    <property type="molecule type" value="Genomic_DNA"/>
</dbReference>
<feature type="domain" description="RNA-binding S4" evidence="5">
    <location>
        <begin position="4"/>
        <end position="72"/>
    </location>
</feature>
<dbReference type="HOGENOM" id="CLU_101003_2_0_10"/>
<protein>
    <submittedName>
        <fullName evidence="6">RNA-binding S4 domain protein</fullName>
    </submittedName>
</protein>
<evidence type="ECO:0000313" key="6">
    <source>
        <dbReference type="EMBL" id="AEE48194.1"/>
    </source>
</evidence>
<evidence type="ECO:0000256" key="4">
    <source>
        <dbReference type="PROSITE-ProRule" id="PRU00182"/>
    </source>
</evidence>
<sequence length="136" mass="15725">MDKIRVDKWLWTVRMFKSRTMASDAVKGGRVKINGAAIKASYNIGRGEVIELKKNGFNFQFKVIELLKNRVAAPIAITCYENLTPPEELNKYNEWFVGKGGIEFRERGAGRPTKKDRREIDGFKDDWFDVEFDDES</sequence>
<dbReference type="AlphaFoldDB" id="F4KVZ6"/>
<dbReference type="SUPFAM" id="SSF55174">
    <property type="entry name" value="Alpha-L RNA-binding motif"/>
    <property type="match status" value="1"/>
</dbReference>
<reference key="2">
    <citation type="submission" date="2011-04" db="EMBL/GenBank/DDBJ databases">
        <title>Complete sequence of chromosome of Haliscomenobacter hydrossis DSM 1100.</title>
        <authorList>
            <consortium name="US DOE Joint Genome Institute (JGI-PGF)"/>
            <person name="Lucas S."/>
            <person name="Han J."/>
            <person name="Lapidus A."/>
            <person name="Bruce D."/>
            <person name="Goodwin L."/>
            <person name="Pitluck S."/>
            <person name="Peters L."/>
            <person name="Kyrpides N."/>
            <person name="Mavromatis K."/>
            <person name="Ivanova N."/>
            <person name="Ovchinnikova G."/>
            <person name="Pagani I."/>
            <person name="Daligault H."/>
            <person name="Detter J.C."/>
            <person name="Han C."/>
            <person name="Land M."/>
            <person name="Hauser L."/>
            <person name="Markowitz V."/>
            <person name="Cheng J.-F."/>
            <person name="Hugenholtz P."/>
            <person name="Woyke T."/>
            <person name="Wu D."/>
            <person name="Verbarg S."/>
            <person name="Frueling A."/>
            <person name="Brambilla E."/>
            <person name="Klenk H.-P."/>
            <person name="Eisen J.A."/>
        </authorList>
    </citation>
    <scope>NUCLEOTIDE SEQUENCE</scope>
    <source>
        <strain>DSM 1100</strain>
    </source>
</reference>
<dbReference type="CDD" id="cd00165">
    <property type="entry name" value="S4"/>
    <property type="match status" value="1"/>
</dbReference>
<gene>
    <name evidence="6" type="ordered locus">Halhy_0282</name>
</gene>
<reference evidence="6 7" key="1">
    <citation type="journal article" date="2011" name="Stand. Genomic Sci.">
        <title>Complete genome sequence of Haliscomenobacter hydrossis type strain (O).</title>
        <authorList>
            <consortium name="US DOE Joint Genome Institute (JGI-PGF)"/>
            <person name="Daligault H."/>
            <person name="Lapidus A."/>
            <person name="Zeytun A."/>
            <person name="Nolan M."/>
            <person name="Lucas S."/>
            <person name="Del Rio T.G."/>
            <person name="Tice H."/>
            <person name="Cheng J.F."/>
            <person name="Tapia R."/>
            <person name="Han C."/>
            <person name="Goodwin L."/>
            <person name="Pitluck S."/>
            <person name="Liolios K."/>
            <person name="Pagani I."/>
            <person name="Ivanova N."/>
            <person name="Huntemann M."/>
            <person name="Mavromatis K."/>
            <person name="Mikhailova N."/>
            <person name="Pati A."/>
            <person name="Chen A."/>
            <person name="Palaniappan K."/>
            <person name="Land M."/>
            <person name="Hauser L."/>
            <person name="Brambilla E.M."/>
            <person name="Rohde M."/>
            <person name="Verbarg S."/>
            <person name="Goker M."/>
            <person name="Bristow J."/>
            <person name="Eisen J.A."/>
            <person name="Markowitz V."/>
            <person name="Hugenholtz P."/>
            <person name="Kyrpides N.C."/>
            <person name="Klenk H.P."/>
            <person name="Woyke T."/>
        </authorList>
    </citation>
    <scope>NUCLEOTIDE SEQUENCE [LARGE SCALE GENOMIC DNA]</scope>
    <source>
        <strain evidence="7">ATCC 27775 / DSM 1100 / LMG 10767 / O</strain>
    </source>
</reference>
<evidence type="ECO:0000256" key="1">
    <source>
        <dbReference type="ARBA" id="ARBA00008396"/>
    </source>
</evidence>
<accession>F4KVZ6</accession>
<dbReference type="PIRSF" id="PIRSF016821">
    <property type="entry name" value="HSP15"/>
    <property type="match status" value="1"/>
</dbReference>
<evidence type="ECO:0000313" key="7">
    <source>
        <dbReference type="Proteomes" id="UP000008461"/>
    </source>
</evidence>
<dbReference type="SMART" id="SM00363">
    <property type="entry name" value="S4"/>
    <property type="match status" value="1"/>
</dbReference>
<dbReference type="InterPro" id="IPR025708">
    <property type="entry name" value="HSP15"/>
</dbReference>
<dbReference type="GO" id="GO:0034605">
    <property type="term" value="P:cellular response to heat"/>
    <property type="evidence" value="ECO:0007669"/>
    <property type="project" value="InterPro"/>
</dbReference>
<organism evidence="6 7">
    <name type="scientific">Haliscomenobacter hydrossis (strain ATCC 27775 / DSM 1100 / LMG 10767 / O)</name>
    <dbReference type="NCBI Taxonomy" id="760192"/>
    <lineage>
        <taxon>Bacteria</taxon>
        <taxon>Pseudomonadati</taxon>
        <taxon>Bacteroidota</taxon>
        <taxon>Saprospiria</taxon>
        <taxon>Saprospirales</taxon>
        <taxon>Haliscomenobacteraceae</taxon>
        <taxon>Haliscomenobacter</taxon>
    </lineage>
</organism>
<dbReference type="Gene3D" id="3.10.290.10">
    <property type="entry name" value="RNA-binding S4 domain"/>
    <property type="match status" value="1"/>
</dbReference>
<dbReference type="InterPro" id="IPR036986">
    <property type="entry name" value="S4_RNA-bd_sf"/>
</dbReference>
<keyword evidence="2 4" id="KW-0694">RNA-binding</keyword>
<dbReference type="OrthoDB" id="9797176at2"/>
<dbReference type="STRING" id="760192.Halhy_0282"/>
<dbReference type="eggNOG" id="COG1188">
    <property type="taxonomic scope" value="Bacteria"/>
</dbReference>
<evidence type="ECO:0000256" key="2">
    <source>
        <dbReference type="ARBA" id="ARBA00022884"/>
    </source>
</evidence>
<dbReference type="GO" id="GO:0043023">
    <property type="term" value="F:ribosomal large subunit binding"/>
    <property type="evidence" value="ECO:0007669"/>
    <property type="project" value="InterPro"/>
</dbReference>
<name>F4KVZ6_HALH1</name>
<dbReference type="Proteomes" id="UP000008461">
    <property type="component" value="Chromosome"/>
</dbReference>
<keyword evidence="7" id="KW-1185">Reference proteome</keyword>
<dbReference type="GO" id="GO:0003727">
    <property type="term" value="F:single-stranded RNA binding"/>
    <property type="evidence" value="ECO:0007669"/>
    <property type="project" value="InterPro"/>
</dbReference>
<proteinExistence type="inferred from homology"/>
<keyword evidence="3" id="KW-0238">DNA-binding</keyword>
<comment type="similarity">
    <text evidence="1">Belongs to the HSP15 family.</text>
</comment>
<dbReference type="KEGG" id="hhy:Halhy_0282"/>
<dbReference type="InterPro" id="IPR002942">
    <property type="entry name" value="S4_RNA-bd"/>
</dbReference>
<dbReference type="Pfam" id="PF01479">
    <property type="entry name" value="S4"/>
    <property type="match status" value="1"/>
</dbReference>
<evidence type="ECO:0000259" key="5">
    <source>
        <dbReference type="SMART" id="SM00363"/>
    </source>
</evidence>